<protein>
    <submittedName>
        <fullName evidence="1">Uncharacterized protein</fullName>
    </submittedName>
</protein>
<evidence type="ECO:0000313" key="2">
    <source>
        <dbReference type="Proteomes" id="UP001317259"/>
    </source>
</evidence>
<comment type="caution">
    <text evidence="1">The sequence shown here is derived from an EMBL/GenBank/DDBJ whole genome shotgun (WGS) entry which is preliminary data.</text>
</comment>
<organism evidence="1 2">
    <name type="scientific">Actinomadura luzonensis</name>
    <dbReference type="NCBI Taxonomy" id="2805427"/>
    <lineage>
        <taxon>Bacteria</taxon>
        <taxon>Bacillati</taxon>
        <taxon>Actinomycetota</taxon>
        <taxon>Actinomycetes</taxon>
        <taxon>Streptosporangiales</taxon>
        <taxon>Thermomonosporaceae</taxon>
        <taxon>Actinomadura</taxon>
    </lineage>
</organism>
<sequence length="54" mass="5933">MWLLPSPPAEAAVMTAWAEHGHPLLSWSDDLLFFAVICWEAAARGLSGPRETEP</sequence>
<proteinExistence type="predicted"/>
<dbReference type="EMBL" id="JAKRKC020000001">
    <property type="protein sequence ID" value="MCK2214892.1"/>
    <property type="molecule type" value="Genomic_DNA"/>
</dbReference>
<keyword evidence="2" id="KW-1185">Reference proteome</keyword>
<reference evidence="1 2" key="1">
    <citation type="submission" date="2022-04" db="EMBL/GenBank/DDBJ databases">
        <title>Genome draft of Actinomadura sp. ATCC 31491.</title>
        <authorList>
            <person name="Shi X."/>
            <person name="Du Y."/>
        </authorList>
    </citation>
    <scope>NUCLEOTIDE SEQUENCE [LARGE SCALE GENOMIC DNA]</scope>
    <source>
        <strain evidence="1 2">ATCC 31491</strain>
    </source>
</reference>
<dbReference type="RefSeq" id="WP_242374328.1">
    <property type="nucleotide sequence ID" value="NZ_JAKRKC020000001.1"/>
</dbReference>
<evidence type="ECO:0000313" key="1">
    <source>
        <dbReference type="EMBL" id="MCK2214892.1"/>
    </source>
</evidence>
<accession>A0ABT0FRE8</accession>
<name>A0ABT0FRE8_9ACTN</name>
<gene>
    <name evidence="1" type="ORF">MF672_013990</name>
</gene>
<dbReference type="Proteomes" id="UP001317259">
    <property type="component" value="Unassembled WGS sequence"/>
</dbReference>